<dbReference type="EMBL" id="KZ990738">
    <property type="protein sequence ID" value="RKP23726.1"/>
    <property type="molecule type" value="Genomic_DNA"/>
</dbReference>
<organism evidence="2 3">
    <name type="scientific">Syncephalis pseudoplumigaleata</name>
    <dbReference type="NCBI Taxonomy" id="1712513"/>
    <lineage>
        <taxon>Eukaryota</taxon>
        <taxon>Fungi</taxon>
        <taxon>Fungi incertae sedis</taxon>
        <taxon>Zoopagomycota</taxon>
        <taxon>Zoopagomycotina</taxon>
        <taxon>Zoopagomycetes</taxon>
        <taxon>Zoopagales</taxon>
        <taxon>Piptocephalidaceae</taxon>
        <taxon>Syncephalis</taxon>
    </lineage>
</organism>
<sequence length="356" mass="38030">MRTSPSSRMEERPSTGDMDAARQDMAPLHQLTLDDAPANESMQASLPAFLLGRSYCRAARALASTMRDIMPARSCLEAETFMACSTPGQATKALRLEQSPFNTGLAMMTTIYQVDDRLAKGDARMPTDFTASPEALNSASTLVAEQGIRRLSRTVSTPNMHAGGSEGGGAAGMSPAGQRLPKRAMSASVHPRQRTAYGQESVPPLPSHYFSKQHGVPQTPSTALATPLATPVSLNSFSDPVIAVASKKAAQYVPATTQMPLHLPEKVAQKSMQSLLLSGLHKGHVAPEQPASCKTASTVASLPAKVTAPSSAAVKSARHESLPLVAGQQSNRLIRRRSIHHQRHTSWRNFSNETCT</sequence>
<dbReference type="AlphaFoldDB" id="A0A4P9YUR3"/>
<evidence type="ECO:0000313" key="2">
    <source>
        <dbReference type="EMBL" id="RKP23726.1"/>
    </source>
</evidence>
<accession>A0A4P9YUR3</accession>
<feature type="region of interest" description="Disordered" evidence="1">
    <location>
        <begin position="1"/>
        <end position="20"/>
    </location>
</feature>
<gene>
    <name evidence="2" type="ORF">SYNPS1DRAFT_30520</name>
</gene>
<name>A0A4P9YUR3_9FUNG</name>
<feature type="region of interest" description="Disordered" evidence="1">
    <location>
        <begin position="152"/>
        <end position="222"/>
    </location>
</feature>
<feature type="compositionally biased region" description="Basic and acidic residues" evidence="1">
    <location>
        <begin position="8"/>
        <end position="20"/>
    </location>
</feature>
<protein>
    <submittedName>
        <fullName evidence="2">Uncharacterized protein</fullName>
    </submittedName>
</protein>
<proteinExistence type="predicted"/>
<evidence type="ECO:0000256" key="1">
    <source>
        <dbReference type="SAM" id="MobiDB-lite"/>
    </source>
</evidence>
<keyword evidence="3" id="KW-1185">Reference proteome</keyword>
<evidence type="ECO:0000313" key="3">
    <source>
        <dbReference type="Proteomes" id="UP000278143"/>
    </source>
</evidence>
<dbReference type="Proteomes" id="UP000278143">
    <property type="component" value="Unassembled WGS sequence"/>
</dbReference>
<reference evidence="3" key="1">
    <citation type="journal article" date="2018" name="Nat. Microbiol.">
        <title>Leveraging single-cell genomics to expand the fungal tree of life.</title>
        <authorList>
            <person name="Ahrendt S.R."/>
            <person name="Quandt C.A."/>
            <person name="Ciobanu D."/>
            <person name="Clum A."/>
            <person name="Salamov A."/>
            <person name="Andreopoulos B."/>
            <person name="Cheng J.F."/>
            <person name="Woyke T."/>
            <person name="Pelin A."/>
            <person name="Henrissat B."/>
            <person name="Reynolds N.K."/>
            <person name="Benny G.L."/>
            <person name="Smith M.E."/>
            <person name="James T.Y."/>
            <person name="Grigoriev I.V."/>
        </authorList>
    </citation>
    <scope>NUCLEOTIDE SEQUENCE [LARGE SCALE GENOMIC DNA]</scope>
    <source>
        <strain evidence="3">Benny S71-1</strain>
    </source>
</reference>